<dbReference type="GO" id="GO:0032259">
    <property type="term" value="P:methylation"/>
    <property type="evidence" value="ECO:0007669"/>
    <property type="project" value="UniProtKB-KW"/>
</dbReference>
<dbReference type="InterPro" id="IPR002941">
    <property type="entry name" value="DNA_methylase_N4/N6"/>
</dbReference>
<comment type="caution">
    <text evidence="4">The sequence shown here is derived from an EMBL/GenBank/DDBJ whole genome shotgun (WGS) entry which is preliminary data.</text>
</comment>
<feature type="domain" description="DNA methylase N-4/N-6" evidence="3">
    <location>
        <begin position="72"/>
        <end position="162"/>
    </location>
</feature>
<sequence length="167" mass="19624">MPQINFLTIKEASQWVSQFLSRDISESNISYLIQYGRVKKYHDNGSTLVNINDLKNYYLSFQGRREISWEKRLGKDLNWGLSFDHLREKDTTKHVHRLHPYKGKFIPQLVEYFIDNHTDDFKKDVYFKTDDIILDPFSGSGTTLVQANEMGMHSIGIDISHFNCMIK</sequence>
<dbReference type="SUPFAM" id="SSF53335">
    <property type="entry name" value="S-adenosyl-L-methionine-dependent methyltransferases"/>
    <property type="match status" value="1"/>
</dbReference>
<dbReference type="GO" id="GO:0008170">
    <property type="term" value="F:N-methyltransferase activity"/>
    <property type="evidence" value="ECO:0007669"/>
    <property type="project" value="InterPro"/>
</dbReference>
<gene>
    <name evidence="4" type="ORF">COS81_03925</name>
</gene>
<protein>
    <recommendedName>
        <fullName evidence="3">DNA methylase N-4/N-6 domain-containing protein</fullName>
    </recommendedName>
</protein>
<evidence type="ECO:0000313" key="5">
    <source>
        <dbReference type="Proteomes" id="UP000229916"/>
    </source>
</evidence>
<dbReference type="Gene3D" id="3.40.50.150">
    <property type="entry name" value="Vaccinia Virus protein VP39"/>
    <property type="match status" value="1"/>
</dbReference>
<dbReference type="AlphaFoldDB" id="A0A2M7AM65"/>
<proteinExistence type="predicted"/>
<organism evidence="4 5">
    <name type="scientific">candidate division WWE3 bacterium CG06_land_8_20_14_3_00_42_16</name>
    <dbReference type="NCBI Taxonomy" id="1975083"/>
    <lineage>
        <taxon>Bacteria</taxon>
        <taxon>Katanobacteria</taxon>
    </lineage>
</organism>
<keyword evidence="2" id="KW-0808">Transferase</keyword>
<accession>A0A2M7AM65</accession>
<keyword evidence="1" id="KW-0489">Methyltransferase</keyword>
<evidence type="ECO:0000256" key="1">
    <source>
        <dbReference type="ARBA" id="ARBA00022603"/>
    </source>
</evidence>
<name>A0A2M7AM65_UNCKA</name>
<dbReference type="EMBL" id="PEWD01000073">
    <property type="protein sequence ID" value="PIU68465.1"/>
    <property type="molecule type" value="Genomic_DNA"/>
</dbReference>
<dbReference type="InterPro" id="IPR029063">
    <property type="entry name" value="SAM-dependent_MTases_sf"/>
</dbReference>
<reference evidence="5" key="1">
    <citation type="submission" date="2017-09" db="EMBL/GenBank/DDBJ databases">
        <title>Depth-based differentiation of microbial function through sediment-hosted aquifers and enrichment of novel symbionts in the deep terrestrial subsurface.</title>
        <authorList>
            <person name="Probst A.J."/>
            <person name="Ladd B."/>
            <person name="Jarett J.K."/>
            <person name="Geller-Mcgrath D.E."/>
            <person name="Sieber C.M.K."/>
            <person name="Emerson J.B."/>
            <person name="Anantharaman K."/>
            <person name="Thomas B.C."/>
            <person name="Malmstrom R."/>
            <person name="Stieglmeier M."/>
            <person name="Klingl A."/>
            <person name="Woyke T."/>
            <person name="Ryan C.M."/>
            <person name="Banfield J.F."/>
        </authorList>
    </citation>
    <scope>NUCLEOTIDE SEQUENCE [LARGE SCALE GENOMIC DNA]</scope>
</reference>
<evidence type="ECO:0000259" key="3">
    <source>
        <dbReference type="Pfam" id="PF01555"/>
    </source>
</evidence>
<dbReference type="Proteomes" id="UP000229916">
    <property type="component" value="Unassembled WGS sequence"/>
</dbReference>
<evidence type="ECO:0000313" key="4">
    <source>
        <dbReference type="EMBL" id="PIU68465.1"/>
    </source>
</evidence>
<evidence type="ECO:0000256" key="2">
    <source>
        <dbReference type="ARBA" id="ARBA00022679"/>
    </source>
</evidence>
<dbReference type="GO" id="GO:0003677">
    <property type="term" value="F:DNA binding"/>
    <property type="evidence" value="ECO:0007669"/>
    <property type="project" value="InterPro"/>
</dbReference>
<dbReference type="Pfam" id="PF01555">
    <property type="entry name" value="N6_N4_Mtase"/>
    <property type="match status" value="1"/>
</dbReference>